<dbReference type="InterPro" id="IPR006671">
    <property type="entry name" value="Cyclin_N"/>
</dbReference>
<evidence type="ECO:0000256" key="5">
    <source>
        <dbReference type="SAM" id="MobiDB-lite"/>
    </source>
</evidence>
<name>A0AAN4Z995_9BILA</name>
<evidence type="ECO:0000313" key="9">
    <source>
        <dbReference type="Proteomes" id="UP001328107"/>
    </source>
</evidence>
<evidence type="ECO:0000256" key="2">
    <source>
        <dbReference type="ARBA" id="ARBA00023127"/>
    </source>
</evidence>
<dbReference type="Pfam" id="PF00134">
    <property type="entry name" value="Cyclin_N"/>
    <property type="match status" value="1"/>
</dbReference>
<dbReference type="PANTHER" id="PTHR10177">
    <property type="entry name" value="CYCLINS"/>
    <property type="match status" value="1"/>
</dbReference>
<dbReference type="Proteomes" id="UP001328107">
    <property type="component" value="Unassembled WGS sequence"/>
</dbReference>
<keyword evidence="2 4" id="KW-0195">Cyclin</keyword>
<dbReference type="SUPFAM" id="SSF47954">
    <property type="entry name" value="Cyclin-like"/>
    <property type="match status" value="2"/>
</dbReference>
<keyword evidence="9" id="KW-1185">Reference proteome</keyword>
<dbReference type="GO" id="GO:0016538">
    <property type="term" value="F:cyclin-dependent protein serine/threonine kinase regulator activity"/>
    <property type="evidence" value="ECO:0007669"/>
    <property type="project" value="InterPro"/>
</dbReference>
<evidence type="ECO:0000259" key="6">
    <source>
        <dbReference type="SMART" id="SM00385"/>
    </source>
</evidence>
<dbReference type="SMART" id="SM01332">
    <property type="entry name" value="Cyclin_C"/>
    <property type="match status" value="1"/>
</dbReference>
<evidence type="ECO:0000256" key="3">
    <source>
        <dbReference type="ARBA" id="ARBA00023306"/>
    </source>
</evidence>
<evidence type="ECO:0000256" key="1">
    <source>
        <dbReference type="ARBA" id="ARBA00022618"/>
    </source>
</evidence>
<comment type="similarity">
    <text evidence="4">Belongs to the cyclin family.</text>
</comment>
<feature type="non-terminal residue" evidence="8">
    <location>
        <position position="1"/>
    </location>
</feature>
<dbReference type="InterPro" id="IPR013763">
    <property type="entry name" value="Cyclin-like_dom"/>
</dbReference>
<dbReference type="AlphaFoldDB" id="A0AAN4Z995"/>
<protein>
    <recommendedName>
        <fullName evidence="10">G2/mitotic-specific cyclin-B3</fullName>
    </recommendedName>
</protein>
<sequence>EPRAQRDMMLRSRNTNIIPAAGGAAKPGQDLPVKRAATKQLQEKVIDNTNGAESGEPKPKRAALSELRTQLSSNLVLVSARKGLTALKKTENGEIGRKTRTNSSSEHGSDKSSPQDRLEILEDVIEEAAKVEDPCPEYDYDLEMKGHIFDVPDFAFDIFVYYRAREAAFKVSGYMDKHPKLSKDSRAVLVDWMIEIQETFELNHETLYLAVKLVDIYLQYAKKAVSRSELQLIACAAVFIASKYDERQPPLIDDFLYVCEDAFTRQALEEMERQLLQTVAFDLGAPLSYSHVRRYAKACKMDMNTLTLARYILETSLMYYEFVSASESKIAAGAFLLALKMNDQSAEWTPVMHKYSGYKAEEVEPWMWELNHMMYIRNSGVGVNGKLNTAFQKYSHEVFFHAAAVPLLPNLYPMDRPLSCPN</sequence>
<feature type="domain" description="Cyclin-like" evidence="6">
    <location>
        <begin position="290"/>
        <end position="372"/>
    </location>
</feature>
<dbReference type="GO" id="GO:0051301">
    <property type="term" value="P:cell division"/>
    <property type="evidence" value="ECO:0007669"/>
    <property type="project" value="UniProtKB-KW"/>
</dbReference>
<dbReference type="InterPro" id="IPR046965">
    <property type="entry name" value="Cyclin_A/B-like"/>
</dbReference>
<dbReference type="InterPro" id="IPR039361">
    <property type="entry name" value="Cyclin"/>
</dbReference>
<dbReference type="PIRSF" id="PIRSF001771">
    <property type="entry name" value="Cyclin_A_B_D_E"/>
    <property type="match status" value="1"/>
</dbReference>
<dbReference type="Gene3D" id="1.10.472.10">
    <property type="entry name" value="Cyclin-like"/>
    <property type="match status" value="2"/>
</dbReference>
<dbReference type="EMBL" id="BTRK01000001">
    <property type="protein sequence ID" value="GMR33642.1"/>
    <property type="molecule type" value="Genomic_DNA"/>
</dbReference>
<evidence type="ECO:0000313" key="8">
    <source>
        <dbReference type="EMBL" id="GMR33642.1"/>
    </source>
</evidence>
<feature type="region of interest" description="Disordered" evidence="5">
    <location>
        <begin position="89"/>
        <end position="116"/>
    </location>
</feature>
<feature type="domain" description="Cyclin C-terminal" evidence="7">
    <location>
        <begin position="286"/>
        <end position="408"/>
    </location>
</feature>
<dbReference type="InterPro" id="IPR004367">
    <property type="entry name" value="Cyclin_C-dom"/>
</dbReference>
<evidence type="ECO:0008006" key="10">
    <source>
        <dbReference type="Google" id="ProtNLM"/>
    </source>
</evidence>
<comment type="caution">
    <text evidence="8">The sequence shown here is derived from an EMBL/GenBank/DDBJ whole genome shotgun (WGS) entry which is preliminary data.</text>
</comment>
<dbReference type="Pfam" id="PF02984">
    <property type="entry name" value="Cyclin_C"/>
    <property type="match status" value="1"/>
</dbReference>
<accession>A0AAN4Z995</accession>
<dbReference type="GO" id="GO:0044772">
    <property type="term" value="P:mitotic cell cycle phase transition"/>
    <property type="evidence" value="ECO:0007669"/>
    <property type="project" value="InterPro"/>
</dbReference>
<feature type="domain" description="Cyclin-like" evidence="6">
    <location>
        <begin position="191"/>
        <end position="277"/>
    </location>
</feature>
<proteinExistence type="inferred from homology"/>
<dbReference type="InterPro" id="IPR036915">
    <property type="entry name" value="Cyclin-like_sf"/>
</dbReference>
<reference evidence="9" key="1">
    <citation type="submission" date="2022-10" db="EMBL/GenBank/DDBJ databases">
        <title>Genome assembly of Pristionchus species.</title>
        <authorList>
            <person name="Yoshida K."/>
            <person name="Sommer R.J."/>
        </authorList>
    </citation>
    <scope>NUCLEOTIDE SEQUENCE [LARGE SCALE GENOMIC DNA]</scope>
    <source>
        <strain evidence="9">RS5460</strain>
    </source>
</reference>
<feature type="compositionally biased region" description="Basic and acidic residues" evidence="5">
    <location>
        <begin position="107"/>
        <end position="116"/>
    </location>
</feature>
<evidence type="ECO:0000256" key="4">
    <source>
        <dbReference type="RuleBase" id="RU000383"/>
    </source>
</evidence>
<keyword evidence="1" id="KW-0132">Cell division</keyword>
<organism evidence="8 9">
    <name type="scientific">Pristionchus mayeri</name>
    <dbReference type="NCBI Taxonomy" id="1317129"/>
    <lineage>
        <taxon>Eukaryota</taxon>
        <taxon>Metazoa</taxon>
        <taxon>Ecdysozoa</taxon>
        <taxon>Nematoda</taxon>
        <taxon>Chromadorea</taxon>
        <taxon>Rhabditida</taxon>
        <taxon>Rhabditina</taxon>
        <taxon>Diplogasteromorpha</taxon>
        <taxon>Diplogasteroidea</taxon>
        <taxon>Neodiplogasteridae</taxon>
        <taxon>Pristionchus</taxon>
    </lineage>
</organism>
<dbReference type="SMART" id="SM00385">
    <property type="entry name" value="CYCLIN"/>
    <property type="match status" value="2"/>
</dbReference>
<gene>
    <name evidence="8" type="ORF">PMAYCL1PPCAC_03837</name>
</gene>
<dbReference type="FunFam" id="1.10.472.10:FF:000001">
    <property type="entry name" value="G2/mitotic-specific cyclin"/>
    <property type="match status" value="1"/>
</dbReference>
<keyword evidence="3" id="KW-0131">Cell cycle</keyword>
<evidence type="ECO:0000259" key="7">
    <source>
        <dbReference type="SMART" id="SM01332"/>
    </source>
</evidence>